<keyword evidence="1" id="KW-0732">Signal</keyword>
<dbReference type="EMBL" id="JACJQH010000013">
    <property type="protein sequence ID" value="MBD2195883.1"/>
    <property type="molecule type" value="Genomic_DNA"/>
</dbReference>
<keyword evidence="3" id="KW-1185">Reference proteome</keyword>
<reference evidence="2 3" key="1">
    <citation type="journal article" date="2020" name="ISME J.">
        <title>Comparative genomics reveals insights into cyanobacterial evolution and habitat adaptation.</title>
        <authorList>
            <person name="Chen M.Y."/>
            <person name="Teng W.K."/>
            <person name="Zhao L."/>
            <person name="Hu C.X."/>
            <person name="Zhou Y.K."/>
            <person name="Han B.P."/>
            <person name="Song L.R."/>
            <person name="Shu W.S."/>
        </authorList>
    </citation>
    <scope>NUCLEOTIDE SEQUENCE [LARGE SCALE GENOMIC DNA]</scope>
    <source>
        <strain evidence="2 3">FACHB-288</strain>
    </source>
</reference>
<name>A0ABR8A7N0_9CYAN</name>
<protein>
    <submittedName>
        <fullName evidence="2">Uncharacterized protein</fullName>
    </submittedName>
</protein>
<evidence type="ECO:0000313" key="3">
    <source>
        <dbReference type="Proteomes" id="UP000658514"/>
    </source>
</evidence>
<comment type="caution">
    <text evidence="2">The sequence shown here is derived from an EMBL/GenBank/DDBJ whole genome shotgun (WGS) entry which is preliminary data.</text>
</comment>
<dbReference type="Proteomes" id="UP000658514">
    <property type="component" value="Unassembled WGS sequence"/>
</dbReference>
<feature type="signal peptide" evidence="1">
    <location>
        <begin position="1"/>
        <end position="21"/>
    </location>
</feature>
<dbReference type="RefSeq" id="WP_190547645.1">
    <property type="nucleotide sequence ID" value="NZ_CAWPNO010000035.1"/>
</dbReference>
<feature type="chain" id="PRO_5046304575" evidence="1">
    <location>
        <begin position="22"/>
        <end position="146"/>
    </location>
</feature>
<accession>A0ABR8A7N0</accession>
<evidence type="ECO:0000256" key="1">
    <source>
        <dbReference type="SAM" id="SignalP"/>
    </source>
</evidence>
<organism evidence="2 3">
    <name type="scientific">Calothrix parietina FACHB-288</name>
    <dbReference type="NCBI Taxonomy" id="2692896"/>
    <lineage>
        <taxon>Bacteria</taxon>
        <taxon>Bacillati</taxon>
        <taxon>Cyanobacteriota</taxon>
        <taxon>Cyanophyceae</taxon>
        <taxon>Nostocales</taxon>
        <taxon>Calotrichaceae</taxon>
        <taxon>Calothrix</taxon>
    </lineage>
</organism>
<sequence length="146" mass="15836">MKKIAVISLFTSFLIAQSAQATSIPKVEEFKFAQITGHGCGMTLWKPSSTNKNRYILFNGLTNNSMEMLVNGKITKFKRIKSTGTAFYGQKTFQTFQSPNGKIIVDVAVKLGAKGEIETVAIKEGTVTVQQNGKKVKIPVVGDAGC</sequence>
<evidence type="ECO:0000313" key="2">
    <source>
        <dbReference type="EMBL" id="MBD2195883.1"/>
    </source>
</evidence>
<proteinExistence type="predicted"/>
<gene>
    <name evidence="2" type="ORF">H6G24_10315</name>
</gene>